<dbReference type="RefSeq" id="WP_278006698.1">
    <property type="nucleotide sequence ID" value="NZ_JARSBN010000011.1"/>
</dbReference>
<organism evidence="2 3">
    <name type="scientific">Winogradskyella marincola</name>
    <dbReference type="NCBI Taxonomy" id="3037795"/>
    <lineage>
        <taxon>Bacteria</taxon>
        <taxon>Pseudomonadati</taxon>
        <taxon>Bacteroidota</taxon>
        <taxon>Flavobacteriia</taxon>
        <taxon>Flavobacteriales</taxon>
        <taxon>Flavobacteriaceae</taxon>
        <taxon>Winogradskyella</taxon>
    </lineage>
</organism>
<feature type="transmembrane region" description="Helical" evidence="1">
    <location>
        <begin position="181"/>
        <end position="202"/>
    </location>
</feature>
<evidence type="ECO:0008006" key="4">
    <source>
        <dbReference type="Google" id="ProtNLM"/>
    </source>
</evidence>
<evidence type="ECO:0000313" key="2">
    <source>
        <dbReference type="EMBL" id="MDG4717277.1"/>
    </source>
</evidence>
<feature type="transmembrane region" description="Helical" evidence="1">
    <location>
        <begin position="86"/>
        <end position="107"/>
    </location>
</feature>
<gene>
    <name evidence="2" type="ORF">P7122_15420</name>
</gene>
<keyword evidence="1" id="KW-0472">Membrane</keyword>
<feature type="transmembrane region" description="Helical" evidence="1">
    <location>
        <begin position="55"/>
        <end position="74"/>
    </location>
</feature>
<keyword evidence="1" id="KW-1133">Transmembrane helix</keyword>
<dbReference type="EMBL" id="JARSBN010000011">
    <property type="protein sequence ID" value="MDG4717277.1"/>
    <property type="molecule type" value="Genomic_DNA"/>
</dbReference>
<sequence length="247" mass="28172">MLANKILKALLLLLGGIFIILQGLAYEVQGAAVSAIMLVLLTILYCVWTDERSKLFFWFLVFFSIGHLLSYTGWFMPLLEEDQLDIHYYGANALFIVAYVLLIVKVLSAIDVKKVFKELSIPIVILVVLDVFCVVIVTDATEGKLSAYEYALEFIYNGVIMALLSAALVDYMYRNDNKSMLFLLGSICIVFSEIIQLAYYYILENRNLGFIYSFFLVVAFVFFYLQSQLKHTGPQPTYLDMDEQLEA</sequence>
<keyword evidence="1" id="KW-0812">Transmembrane</keyword>
<reference evidence="2 3" key="1">
    <citation type="submission" date="2023-03" db="EMBL/GenBank/DDBJ databases">
        <title>Strain YYF002 represents a novel species in the genus Winogradskyella isolated from seawater.</title>
        <authorList>
            <person name="Fu Z.-Y."/>
        </authorList>
    </citation>
    <scope>NUCLEOTIDE SEQUENCE [LARGE SCALE GENOMIC DNA]</scope>
    <source>
        <strain evidence="2 3">YYF002</strain>
    </source>
</reference>
<evidence type="ECO:0000313" key="3">
    <source>
        <dbReference type="Proteomes" id="UP001529085"/>
    </source>
</evidence>
<feature type="transmembrane region" description="Helical" evidence="1">
    <location>
        <begin position="119"/>
        <end position="138"/>
    </location>
</feature>
<feature type="transmembrane region" description="Helical" evidence="1">
    <location>
        <begin position="208"/>
        <end position="225"/>
    </location>
</feature>
<evidence type="ECO:0000256" key="1">
    <source>
        <dbReference type="SAM" id="Phobius"/>
    </source>
</evidence>
<feature type="transmembrane region" description="Helical" evidence="1">
    <location>
        <begin position="150"/>
        <end position="169"/>
    </location>
</feature>
<feature type="transmembrane region" description="Helical" evidence="1">
    <location>
        <begin position="31"/>
        <end position="48"/>
    </location>
</feature>
<dbReference type="Proteomes" id="UP001529085">
    <property type="component" value="Unassembled WGS sequence"/>
</dbReference>
<name>A0ABT6G5F0_9FLAO</name>
<proteinExistence type="predicted"/>
<accession>A0ABT6G5F0</accession>
<keyword evidence="3" id="KW-1185">Reference proteome</keyword>
<protein>
    <recommendedName>
        <fullName evidence="4">YhhN-like protein</fullName>
    </recommendedName>
</protein>
<feature type="transmembrane region" description="Helical" evidence="1">
    <location>
        <begin position="7"/>
        <end position="25"/>
    </location>
</feature>
<comment type="caution">
    <text evidence="2">The sequence shown here is derived from an EMBL/GenBank/DDBJ whole genome shotgun (WGS) entry which is preliminary data.</text>
</comment>